<dbReference type="Gene3D" id="2.130.10.10">
    <property type="entry name" value="YVTN repeat-like/Quinoprotein amine dehydrogenase"/>
    <property type="match status" value="1"/>
</dbReference>
<dbReference type="InterPro" id="IPR001680">
    <property type="entry name" value="WD40_rpt"/>
</dbReference>
<dbReference type="PANTHER" id="PTHR16220">
    <property type="entry name" value="WD REPEAT PROTEIN 8-RELATED"/>
    <property type="match status" value="1"/>
</dbReference>
<accession>A0A7S1XGP0</accession>
<evidence type="ECO:0008006" key="3">
    <source>
        <dbReference type="Google" id="ProtNLM"/>
    </source>
</evidence>
<name>A0A7S1XGP0_9RHOD</name>
<proteinExistence type="predicted"/>
<dbReference type="SUPFAM" id="SSF117289">
    <property type="entry name" value="Nucleoporin domain"/>
    <property type="match status" value="1"/>
</dbReference>
<dbReference type="InterPro" id="IPR052778">
    <property type="entry name" value="Centrosome-WD_assoc"/>
</dbReference>
<evidence type="ECO:0000256" key="1">
    <source>
        <dbReference type="SAM" id="MobiDB-lite"/>
    </source>
</evidence>
<reference evidence="2" key="1">
    <citation type="submission" date="2021-01" db="EMBL/GenBank/DDBJ databases">
        <authorList>
            <person name="Corre E."/>
            <person name="Pelletier E."/>
            <person name="Niang G."/>
            <person name="Scheremetjew M."/>
            <person name="Finn R."/>
            <person name="Kale V."/>
            <person name="Holt S."/>
            <person name="Cochrane G."/>
            <person name="Meng A."/>
            <person name="Brown T."/>
            <person name="Cohen L."/>
        </authorList>
    </citation>
    <scope>NUCLEOTIDE SEQUENCE</scope>
    <source>
        <strain evidence="2">SAG 36.94</strain>
    </source>
</reference>
<protein>
    <recommendedName>
        <fullName evidence="3">Anaphase-promoting complex subunit 4 WD40 domain-containing protein</fullName>
    </recommendedName>
</protein>
<dbReference type="InterPro" id="IPR015943">
    <property type="entry name" value="WD40/YVTN_repeat-like_dom_sf"/>
</dbReference>
<feature type="region of interest" description="Disordered" evidence="1">
    <location>
        <begin position="27"/>
        <end position="46"/>
    </location>
</feature>
<dbReference type="GO" id="GO:0005815">
    <property type="term" value="C:microtubule organizing center"/>
    <property type="evidence" value="ECO:0007669"/>
    <property type="project" value="TreeGrafter"/>
</dbReference>
<feature type="compositionally biased region" description="Basic and acidic residues" evidence="1">
    <location>
        <begin position="32"/>
        <end position="46"/>
    </location>
</feature>
<dbReference type="GO" id="GO:1990811">
    <property type="term" value="C:MWP complex"/>
    <property type="evidence" value="ECO:0007669"/>
    <property type="project" value="TreeGrafter"/>
</dbReference>
<dbReference type="SMART" id="SM00320">
    <property type="entry name" value="WD40"/>
    <property type="match status" value="1"/>
</dbReference>
<dbReference type="PANTHER" id="PTHR16220:SF0">
    <property type="entry name" value="WD REPEAT-CONTAINING PROTEIN WRAP73"/>
    <property type="match status" value="1"/>
</dbReference>
<organism evidence="2">
    <name type="scientific">Compsopogon caeruleus</name>
    <dbReference type="NCBI Taxonomy" id="31354"/>
    <lineage>
        <taxon>Eukaryota</taxon>
        <taxon>Rhodophyta</taxon>
        <taxon>Compsopogonophyceae</taxon>
        <taxon>Compsopogonales</taxon>
        <taxon>Compsopogonaceae</taxon>
        <taxon>Compsopogon</taxon>
    </lineage>
</organism>
<evidence type="ECO:0000313" key="2">
    <source>
        <dbReference type="EMBL" id="CAD9236125.1"/>
    </source>
</evidence>
<gene>
    <name evidence="2" type="ORF">CCAE0312_LOCUS8217</name>
</gene>
<dbReference type="AlphaFoldDB" id="A0A7S1XGP0"/>
<sequence length="193" mass="22238">MVSHLCHSETLNSRRTVLFQEEFTFEDPSEGELQHHENNDPNSEHDRYWSNSGRSYYAAKSGNVSLREKENTLNTSEIQRVLLYGWSSSGRYIASLDQHFNDTVWIWNLRSSTPTAVLRHRHPVLDAQWDPFHERLAICTGQGTIFFWTPRASSCVDIPWKSFQASTLAWSPLGGILLARGRTSHLFLYVDLP</sequence>
<dbReference type="EMBL" id="HBGH01014788">
    <property type="protein sequence ID" value="CAD9236125.1"/>
    <property type="molecule type" value="Transcribed_RNA"/>
</dbReference>